<accession>A0ABN7UXN5</accession>
<sequence>PEPIHLSETVYHIPPDNLDIVPPIIVNIEPLYKEPIRMPTPKASSVNEPNLINEAPLLPPLPIQNQPPLPPPL</sequence>
<feature type="non-terminal residue" evidence="1">
    <location>
        <position position="1"/>
    </location>
</feature>
<proteinExistence type="predicted"/>
<evidence type="ECO:0000313" key="1">
    <source>
        <dbReference type="EMBL" id="CAG8697912.1"/>
    </source>
</evidence>
<keyword evidence="2" id="KW-1185">Reference proteome</keyword>
<protein>
    <submittedName>
        <fullName evidence="1">2148_t:CDS:1</fullName>
    </submittedName>
</protein>
<dbReference type="EMBL" id="CAJVQB010007146">
    <property type="protein sequence ID" value="CAG8697912.1"/>
    <property type="molecule type" value="Genomic_DNA"/>
</dbReference>
<reference evidence="1 2" key="1">
    <citation type="submission" date="2021-06" db="EMBL/GenBank/DDBJ databases">
        <authorList>
            <person name="Kallberg Y."/>
            <person name="Tangrot J."/>
            <person name="Rosling A."/>
        </authorList>
    </citation>
    <scope>NUCLEOTIDE SEQUENCE [LARGE SCALE GENOMIC DNA]</scope>
    <source>
        <strain evidence="1 2">120-4 pot B 10/14</strain>
    </source>
</reference>
<name>A0ABN7UXN5_GIGMA</name>
<dbReference type="Proteomes" id="UP000789901">
    <property type="component" value="Unassembled WGS sequence"/>
</dbReference>
<gene>
    <name evidence="1" type="ORF">GMARGA_LOCUS11934</name>
</gene>
<comment type="caution">
    <text evidence="1">The sequence shown here is derived from an EMBL/GenBank/DDBJ whole genome shotgun (WGS) entry which is preliminary data.</text>
</comment>
<evidence type="ECO:0000313" key="2">
    <source>
        <dbReference type="Proteomes" id="UP000789901"/>
    </source>
</evidence>
<feature type="non-terminal residue" evidence="1">
    <location>
        <position position="73"/>
    </location>
</feature>
<organism evidence="1 2">
    <name type="scientific">Gigaspora margarita</name>
    <dbReference type="NCBI Taxonomy" id="4874"/>
    <lineage>
        <taxon>Eukaryota</taxon>
        <taxon>Fungi</taxon>
        <taxon>Fungi incertae sedis</taxon>
        <taxon>Mucoromycota</taxon>
        <taxon>Glomeromycotina</taxon>
        <taxon>Glomeromycetes</taxon>
        <taxon>Diversisporales</taxon>
        <taxon>Gigasporaceae</taxon>
        <taxon>Gigaspora</taxon>
    </lineage>
</organism>